<accession>A0A9N8W6A7</accession>
<dbReference type="Proteomes" id="UP000789342">
    <property type="component" value="Unassembled WGS sequence"/>
</dbReference>
<sequence>MAKVHHLLTIVLLFTILLVNPINTSQVNSEVSNDDLTGSSIASDDNGLTRSTIASDESSLGKPVDLDDVDEELFGGLKRLGGIKDIGRRLGDIKGLTRGLTRAGRLCLKKCMKTCMFKCGIKTGFEDLLKIL</sequence>
<gene>
    <name evidence="2" type="ORF">AMORRO_LOCUS1972</name>
</gene>
<protein>
    <submittedName>
        <fullName evidence="2">6931_t:CDS:1</fullName>
    </submittedName>
</protein>
<feature type="signal peptide" evidence="1">
    <location>
        <begin position="1"/>
        <end position="24"/>
    </location>
</feature>
<keyword evidence="3" id="KW-1185">Reference proteome</keyword>
<feature type="chain" id="PRO_5040321283" evidence="1">
    <location>
        <begin position="25"/>
        <end position="132"/>
    </location>
</feature>
<name>A0A9N8W6A7_9GLOM</name>
<dbReference type="EMBL" id="CAJVPV010000781">
    <property type="protein sequence ID" value="CAG8473611.1"/>
    <property type="molecule type" value="Genomic_DNA"/>
</dbReference>
<organism evidence="2 3">
    <name type="scientific">Acaulospora morrowiae</name>
    <dbReference type="NCBI Taxonomy" id="94023"/>
    <lineage>
        <taxon>Eukaryota</taxon>
        <taxon>Fungi</taxon>
        <taxon>Fungi incertae sedis</taxon>
        <taxon>Mucoromycota</taxon>
        <taxon>Glomeromycotina</taxon>
        <taxon>Glomeromycetes</taxon>
        <taxon>Diversisporales</taxon>
        <taxon>Acaulosporaceae</taxon>
        <taxon>Acaulospora</taxon>
    </lineage>
</organism>
<evidence type="ECO:0000313" key="3">
    <source>
        <dbReference type="Proteomes" id="UP000789342"/>
    </source>
</evidence>
<reference evidence="2" key="1">
    <citation type="submission" date="2021-06" db="EMBL/GenBank/DDBJ databases">
        <authorList>
            <person name="Kallberg Y."/>
            <person name="Tangrot J."/>
            <person name="Rosling A."/>
        </authorList>
    </citation>
    <scope>NUCLEOTIDE SEQUENCE</scope>
    <source>
        <strain evidence="2">CL551</strain>
    </source>
</reference>
<keyword evidence="1" id="KW-0732">Signal</keyword>
<evidence type="ECO:0000256" key="1">
    <source>
        <dbReference type="SAM" id="SignalP"/>
    </source>
</evidence>
<comment type="caution">
    <text evidence="2">The sequence shown here is derived from an EMBL/GenBank/DDBJ whole genome shotgun (WGS) entry which is preliminary data.</text>
</comment>
<proteinExistence type="predicted"/>
<evidence type="ECO:0000313" key="2">
    <source>
        <dbReference type="EMBL" id="CAG8473611.1"/>
    </source>
</evidence>
<dbReference type="AlphaFoldDB" id="A0A9N8W6A7"/>